<dbReference type="GO" id="GO:0005524">
    <property type="term" value="F:ATP binding"/>
    <property type="evidence" value="ECO:0007669"/>
    <property type="project" value="UniProtKB-KW"/>
</dbReference>
<comment type="similarity">
    <text evidence="7">Belongs to the ABC transporter superfamily. Spermidine/putrescine importer (TC 3.A.1.11.1) family.</text>
</comment>
<sequence>MSTDPTAPAVRLSGVGKVFGGQYAVRDVTLDIRQNEFFSILGPSGCGKTTLMRMITGFEEPSEGTVELSGVRATGVPAHKRDLNMLFQSYALFPHLSVADNVAFELKVRKLRPRSEIRDAVREALALVRLDDFGDRSVAQLSGGQRQRVAIARALIARPSLLLLDEPLGALDKKLRAEMQLELKKIQREVGVTFVTVTHDQEEALTMSDRIAVMNGGRVVQIDTPEGVYERPASRFVASFIGTSNFLTGTSDGRVVAVAGLGALPVPRSEIVGAAHLAVRPENVGVCGREDLVPAGHAALRGTLQQSVYLGSAVRHHLALGDGTTFVAETSSADTAGLTAGGPAWAHWRPETSRVLAE</sequence>
<dbReference type="EMBL" id="CP029078">
    <property type="protein sequence ID" value="QCN90012.1"/>
    <property type="molecule type" value="Genomic_DNA"/>
</dbReference>
<organism evidence="9 11">
    <name type="scientific">Streptomyces griseoviridis</name>
    <dbReference type="NCBI Taxonomy" id="45398"/>
    <lineage>
        <taxon>Bacteria</taxon>
        <taxon>Bacillati</taxon>
        <taxon>Actinomycetota</taxon>
        <taxon>Actinomycetes</taxon>
        <taxon>Kitasatosporales</taxon>
        <taxon>Streptomycetaceae</taxon>
        <taxon>Streptomyces</taxon>
    </lineage>
</organism>
<dbReference type="InterPro" id="IPR003593">
    <property type="entry name" value="AAA+_ATPase"/>
</dbReference>
<evidence type="ECO:0000313" key="12">
    <source>
        <dbReference type="Proteomes" id="UP000501753"/>
    </source>
</evidence>
<evidence type="ECO:0000313" key="10">
    <source>
        <dbReference type="EMBL" id="QCN90012.1"/>
    </source>
</evidence>
<evidence type="ECO:0000256" key="3">
    <source>
        <dbReference type="ARBA" id="ARBA00022741"/>
    </source>
</evidence>
<dbReference type="NCBIfam" id="TIGR01187">
    <property type="entry name" value="potA"/>
    <property type="match status" value="1"/>
</dbReference>
<evidence type="ECO:0000256" key="6">
    <source>
        <dbReference type="ARBA" id="ARBA00023136"/>
    </source>
</evidence>
<dbReference type="InterPro" id="IPR008995">
    <property type="entry name" value="Mo/tungstate-bd_C_term_dom"/>
</dbReference>
<dbReference type="PANTHER" id="PTHR42781:SF4">
    <property type="entry name" value="SPERMIDINE_PUTRESCINE IMPORT ATP-BINDING PROTEIN POTA"/>
    <property type="match status" value="1"/>
</dbReference>
<dbReference type="FunFam" id="3.40.50.300:FF:000133">
    <property type="entry name" value="Spermidine/putrescine import ATP-binding protein PotA"/>
    <property type="match status" value="1"/>
</dbReference>
<keyword evidence="1 7" id="KW-0813">Transport</keyword>
<evidence type="ECO:0000256" key="1">
    <source>
        <dbReference type="ARBA" id="ARBA00022448"/>
    </source>
</evidence>
<dbReference type="SMART" id="SM00382">
    <property type="entry name" value="AAA"/>
    <property type="match status" value="1"/>
</dbReference>
<dbReference type="PROSITE" id="PS50893">
    <property type="entry name" value="ABC_TRANSPORTER_2"/>
    <property type="match status" value="1"/>
</dbReference>
<evidence type="ECO:0000256" key="4">
    <source>
        <dbReference type="ARBA" id="ARBA00022840"/>
    </source>
</evidence>
<dbReference type="Gene3D" id="3.40.50.300">
    <property type="entry name" value="P-loop containing nucleotide triphosphate hydrolases"/>
    <property type="match status" value="1"/>
</dbReference>
<name>A0A3S9Z5Q7_STRGD</name>
<dbReference type="InterPro" id="IPR027417">
    <property type="entry name" value="P-loop_NTPase"/>
</dbReference>
<reference evidence="9 11" key="2">
    <citation type="submission" date="2018-12" db="EMBL/GenBank/DDBJ databases">
        <title>Streptomyces griseoviridis F1-27 complete genome.</title>
        <authorList>
            <person name="Mariita R.M."/>
            <person name="Sello J.K."/>
        </authorList>
    </citation>
    <scope>NUCLEOTIDE SEQUENCE [LARGE SCALE GENOMIC DNA]</scope>
    <source>
        <strain evidence="9 11">F1-27</strain>
    </source>
</reference>
<dbReference type="Proteomes" id="UP000271291">
    <property type="component" value="Chromosome"/>
</dbReference>
<dbReference type="InterPro" id="IPR050093">
    <property type="entry name" value="ABC_SmlMolc_Importer"/>
</dbReference>
<dbReference type="Pfam" id="PF08402">
    <property type="entry name" value="TOBE_2"/>
    <property type="match status" value="1"/>
</dbReference>
<dbReference type="EC" id="7.6.2.11" evidence="7"/>
<dbReference type="SUPFAM" id="SSF52540">
    <property type="entry name" value="P-loop containing nucleoside triphosphate hydrolases"/>
    <property type="match status" value="1"/>
</dbReference>
<accession>A0A3S9Z5Q7</accession>
<proteinExistence type="inferred from homology"/>
<comment type="subunit">
    <text evidence="7">The complex is composed of two ATP-binding proteins (PotA), two transmembrane proteins (PotB and PotC) and a solute-binding protein (PotD).</text>
</comment>
<dbReference type="GO" id="GO:0016887">
    <property type="term" value="F:ATP hydrolysis activity"/>
    <property type="evidence" value="ECO:0007669"/>
    <property type="project" value="InterPro"/>
</dbReference>
<keyword evidence="6 7" id="KW-0472">Membrane</keyword>
<dbReference type="EMBL" id="CP034687">
    <property type="protein sequence ID" value="AZS83133.1"/>
    <property type="molecule type" value="Genomic_DNA"/>
</dbReference>
<comment type="function">
    <text evidence="7">Part of the ABC transporter complex PotABCD involved in spermidine/putrescine import. Responsible for energy coupling to the transport system.</text>
</comment>
<evidence type="ECO:0000256" key="2">
    <source>
        <dbReference type="ARBA" id="ARBA00022475"/>
    </source>
</evidence>
<protein>
    <recommendedName>
        <fullName evidence="7">Spermidine/putrescine import ATP-binding protein PotA</fullName>
        <ecNumber evidence="7">7.6.2.11</ecNumber>
    </recommendedName>
</protein>
<dbReference type="PROSITE" id="PS00211">
    <property type="entry name" value="ABC_TRANSPORTER_1"/>
    <property type="match status" value="1"/>
</dbReference>
<dbReference type="OrthoDB" id="9802264at2"/>
<comment type="catalytic activity">
    <reaction evidence="7">
        <text>ATP + H2O + polyamine-[polyamine-binding protein]Side 1 = ADP + phosphate + polyamineSide 2 + [polyamine-binding protein]Side 1.</text>
        <dbReference type="EC" id="7.6.2.11"/>
    </reaction>
</comment>
<dbReference type="Pfam" id="PF00005">
    <property type="entry name" value="ABC_tran"/>
    <property type="match status" value="1"/>
</dbReference>
<evidence type="ECO:0000313" key="9">
    <source>
        <dbReference type="EMBL" id="AZS83133.1"/>
    </source>
</evidence>
<evidence type="ECO:0000256" key="7">
    <source>
        <dbReference type="RuleBase" id="RU364083"/>
    </source>
</evidence>
<dbReference type="GO" id="GO:0043190">
    <property type="term" value="C:ATP-binding cassette (ABC) transporter complex"/>
    <property type="evidence" value="ECO:0007669"/>
    <property type="project" value="InterPro"/>
</dbReference>
<dbReference type="InterPro" id="IPR013611">
    <property type="entry name" value="Transp-assoc_OB_typ2"/>
</dbReference>
<dbReference type="RefSeq" id="WP_127176048.1">
    <property type="nucleotide sequence ID" value="NZ_CP029078.1"/>
</dbReference>
<dbReference type="PANTHER" id="PTHR42781">
    <property type="entry name" value="SPERMIDINE/PUTRESCINE IMPORT ATP-BINDING PROTEIN POTA"/>
    <property type="match status" value="1"/>
</dbReference>
<evidence type="ECO:0000313" key="11">
    <source>
        <dbReference type="Proteomes" id="UP000271291"/>
    </source>
</evidence>
<keyword evidence="4 7" id="KW-0067">ATP-binding</keyword>
<dbReference type="Proteomes" id="UP000501753">
    <property type="component" value="Chromosome"/>
</dbReference>
<reference evidence="10 12" key="1">
    <citation type="submission" date="2018-04" db="EMBL/GenBank/DDBJ databases">
        <title>Complete genome sequences of Streptomyces griseoviridis K61 and characterization of antagonistic properties of biological control agents.</title>
        <authorList>
            <person name="Mariita R.M."/>
            <person name="Sello J.K."/>
        </authorList>
    </citation>
    <scope>NUCLEOTIDE SEQUENCE [LARGE SCALE GENOMIC DNA]</scope>
    <source>
        <strain evidence="10 12">K61</strain>
    </source>
</reference>
<dbReference type="KEGG" id="sgd:ELQ87_01615"/>
<dbReference type="InterPro" id="IPR017871">
    <property type="entry name" value="ABC_transporter-like_CS"/>
</dbReference>
<keyword evidence="3 7" id="KW-0547">Nucleotide-binding</keyword>
<gene>
    <name evidence="7" type="primary">potA</name>
    <name evidence="10" type="ORF">DDJ31_37745</name>
    <name evidence="9" type="ORF">ELQ87_01615</name>
</gene>
<dbReference type="InterPro" id="IPR003439">
    <property type="entry name" value="ABC_transporter-like_ATP-bd"/>
</dbReference>
<keyword evidence="5 7" id="KW-1278">Translocase</keyword>
<keyword evidence="2 7" id="KW-1003">Cell membrane</keyword>
<dbReference type="AlphaFoldDB" id="A0A3S9Z5Q7"/>
<dbReference type="InterPro" id="IPR005893">
    <property type="entry name" value="PotA-like"/>
</dbReference>
<evidence type="ECO:0000256" key="5">
    <source>
        <dbReference type="ARBA" id="ARBA00022967"/>
    </source>
</evidence>
<dbReference type="SUPFAM" id="SSF50331">
    <property type="entry name" value="MOP-like"/>
    <property type="match status" value="1"/>
</dbReference>
<feature type="domain" description="ABC transporter" evidence="8">
    <location>
        <begin position="10"/>
        <end position="241"/>
    </location>
</feature>
<keyword evidence="12" id="KW-1185">Reference proteome</keyword>
<dbReference type="Gene3D" id="2.40.50.100">
    <property type="match status" value="1"/>
</dbReference>
<evidence type="ECO:0000259" key="8">
    <source>
        <dbReference type="PROSITE" id="PS50893"/>
    </source>
</evidence>
<dbReference type="GO" id="GO:0015417">
    <property type="term" value="F:ABC-type polyamine transporter activity"/>
    <property type="evidence" value="ECO:0007669"/>
    <property type="project" value="UniProtKB-EC"/>
</dbReference>